<dbReference type="AlphaFoldDB" id="A0AAP3FZQ2"/>
<dbReference type="GO" id="GO:0008270">
    <property type="term" value="F:zinc ion binding"/>
    <property type="evidence" value="ECO:0007669"/>
    <property type="project" value="InterPro"/>
</dbReference>
<dbReference type="CDD" id="cd00085">
    <property type="entry name" value="HNHc"/>
    <property type="match status" value="1"/>
</dbReference>
<keyword evidence="2" id="KW-0378">Hydrolase</keyword>
<proteinExistence type="predicted"/>
<keyword evidence="2" id="KW-0540">Nuclease</keyword>
<evidence type="ECO:0000313" key="3">
    <source>
        <dbReference type="Proteomes" id="UP001067121"/>
    </source>
</evidence>
<protein>
    <submittedName>
        <fullName evidence="2">HNH endonuclease</fullName>
    </submittedName>
</protein>
<sequence length="79" mass="9356">MDYRRVDHFKVNNQKLHLNHVDPSGANDLSNNVPACKSCNSSKGTNSLYSWYLNKSFYRLERYDLLLKWLNEDYKIALE</sequence>
<comment type="caution">
    <text evidence="2">The sequence shown here is derived from an EMBL/GenBank/DDBJ whole genome shotgun (WGS) entry which is preliminary data.</text>
</comment>
<dbReference type="GO" id="GO:0004519">
    <property type="term" value="F:endonuclease activity"/>
    <property type="evidence" value="ECO:0007669"/>
    <property type="project" value="UniProtKB-KW"/>
</dbReference>
<dbReference type="Pfam" id="PF01844">
    <property type="entry name" value="HNH"/>
    <property type="match status" value="1"/>
</dbReference>
<evidence type="ECO:0000313" key="2">
    <source>
        <dbReference type="EMBL" id="MCY8319114.1"/>
    </source>
</evidence>
<dbReference type="Gene3D" id="1.10.30.50">
    <property type="match status" value="1"/>
</dbReference>
<organism evidence="2 3">
    <name type="scientific">Bacillus vallismortis</name>
    <dbReference type="NCBI Taxonomy" id="72361"/>
    <lineage>
        <taxon>Bacteria</taxon>
        <taxon>Bacillati</taxon>
        <taxon>Bacillota</taxon>
        <taxon>Bacilli</taxon>
        <taxon>Bacillales</taxon>
        <taxon>Bacillaceae</taxon>
        <taxon>Bacillus</taxon>
    </lineage>
</organism>
<gene>
    <name evidence="2" type="ORF">MOC71_20930</name>
</gene>
<dbReference type="GO" id="GO:0003676">
    <property type="term" value="F:nucleic acid binding"/>
    <property type="evidence" value="ECO:0007669"/>
    <property type="project" value="InterPro"/>
</dbReference>
<dbReference type="InterPro" id="IPR003615">
    <property type="entry name" value="HNH_nuc"/>
</dbReference>
<name>A0AAP3FZQ2_BACVA</name>
<dbReference type="EMBL" id="JALAOH010000117">
    <property type="protein sequence ID" value="MCY8319114.1"/>
    <property type="molecule type" value="Genomic_DNA"/>
</dbReference>
<evidence type="ECO:0000259" key="1">
    <source>
        <dbReference type="Pfam" id="PF01844"/>
    </source>
</evidence>
<dbReference type="Proteomes" id="UP001067121">
    <property type="component" value="Unassembled WGS sequence"/>
</dbReference>
<reference evidence="2" key="1">
    <citation type="submission" date="2022-02" db="EMBL/GenBank/DDBJ databases">
        <title>Crop Bioprotection Bacillus Genome Sequencing.</title>
        <authorList>
            <person name="Dunlap C."/>
        </authorList>
    </citation>
    <scope>NUCLEOTIDE SEQUENCE</scope>
    <source>
        <strain evidence="2">98-1</strain>
    </source>
</reference>
<dbReference type="InterPro" id="IPR002711">
    <property type="entry name" value="HNH"/>
</dbReference>
<feature type="domain" description="HNH" evidence="1">
    <location>
        <begin position="11"/>
        <end position="44"/>
    </location>
</feature>
<accession>A0AAP3FZQ2</accession>
<keyword evidence="2" id="KW-0255">Endonuclease</keyword>